<name>A0A498LXP1_LABRO</name>
<gene>
    <name evidence="1" type="ORF">ROHU_029058</name>
</gene>
<dbReference type="EMBL" id="QBIY01012990">
    <property type="protein sequence ID" value="RXN13299.1"/>
    <property type="molecule type" value="Genomic_DNA"/>
</dbReference>
<organism evidence="1 2">
    <name type="scientific">Labeo rohita</name>
    <name type="common">Indian major carp</name>
    <name type="synonym">Cyprinus rohita</name>
    <dbReference type="NCBI Taxonomy" id="84645"/>
    <lineage>
        <taxon>Eukaryota</taxon>
        <taxon>Metazoa</taxon>
        <taxon>Chordata</taxon>
        <taxon>Craniata</taxon>
        <taxon>Vertebrata</taxon>
        <taxon>Euteleostomi</taxon>
        <taxon>Actinopterygii</taxon>
        <taxon>Neopterygii</taxon>
        <taxon>Teleostei</taxon>
        <taxon>Ostariophysi</taxon>
        <taxon>Cypriniformes</taxon>
        <taxon>Cyprinidae</taxon>
        <taxon>Labeoninae</taxon>
        <taxon>Labeonini</taxon>
        <taxon>Labeo</taxon>
    </lineage>
</organism>
<protein>
    <submittedName>
        <fullName evidence="1">Uncharacterized protein</fullName>
    </submittedName>
</protein>
<accession>A0A498LXP1</accession>
<evidence type="ECO:0000313" key="2">
    <source>
        <dbReference type="Proteomes" id="UP000290572"/>
    </source>
</evidence>
<comment type="caution">
    <text evidence="1">The sequence shown here is derived from an EMBL/GenBank/DDBJ whole genome shotgun (WGS) entry which is preliminary data.</text>
</comment>
<proteinExistence type="predicted"/>
<evidence type="ECO:0000313" key="1">
    <source>
        <dbReference type="EMBL" id="RXN13299.1"/>
    </source>
</evidence>
<keyword evidence="2" id="KW-1185">Reference proteome</keyword>
<reference evidence="1" key="1">
    <citation type="submission" date="2018-03" db="EMBL/GenBank/DDBJ databases">
        <title>Draft genome sequence of Rohu Carp (Labeo rohita).</title>
        <authorList>
            <person name="Das P."/>
            <person name="Kushwaha B."/>
            <person name="Joshi C.G."/>
            <person name="Kumar D."/>
            <person name="Nagpure N.S."/>
            <person name="Sahoo L."/>
            <person name="Das S.P."/>
            <person name="Bit A."/>
            <person name="Patnaik S."/>
            <person name="Meher P.K."/>
            <person name="Jayasankar P."/>
            <person name="Koringa P.G."/>
            <person name="Patel N.V."/>
            <person name="Hinsu A.T."/>
            <person name="Kumar R."/>
            <person name="Pandey M."/>
            <person name="Agarwal S."/>
            <person name="Srivastava S."/>
            <person name="Singh M."/>
            <person name="Iquebal M.A."/>
            <person name="Jaiswal S."/>
            <person name="Angadi U.B."/>
            <person name="Kumar N."/>
            <person name="Raza M."/>
            <person name="Shah T.M."/>
            <person name="Rai A."/>
            <person name="Jena J.K."/>
        </authorList>
    </citation>
    <scope>NUCLEOTIDE SEQUENCE [LARGE SCALE GENOMIC DNA]</scope>
    <source>
        <strain evidence="1">DASCIFA01</strain>
        <tissue evidence="1">Testis</tissue>
    </source>
</reference>
<dbReference type="AlphaFoldDB" id="A0A498LXP1"/>
<dbReference type="Proteomes" id="UP000290572">
    <property type="component" value="Unassembled WGS sequence"/>
</dbReference>
<sequence>MKTPETFGNTCEDVPAHRDDVRERDAAVYCTIARWRYEQSNKRNTMIYPAVIIKNHWFPRDSLCETDISPDSVIKPFILKRKRVTFTRIDVFFRLLLL</sequence>